<sequence>MSSRFRKGMLYIRHIKPGDKCDSFMSAVGLAAATMMVEQGKRRSVYVLVRHGFPNDVLTHGYSKRAVQSNMLFSGGKGKSFKVNARTWRIRSPKAAA</sequence>
<name>A0A482MFH7_9CAUD</name>
<reference evidence="2" key="1">
    <citation type="submission" date="2019-03" db="EMBL/GenBank/DDBJ databases">
        <authorList>
            <person name="Bockoven R."/>
            <person name="Gutierrez J."/>
            <person name="Newkirk H."/>
            <person name="Liu M."/>
            <person name="Ramsey J."/>
            <person name="Cahill J."/>
        </authorList>
    </citation>
    <scope>NUCLEOTIDE SEQUENCE [LARGE SCALE GENOMIC DNA]</scope>
</reference>
<evidence type="ECO:0000313" key="2">
    <source>
        <dbReference type="Proteomes" id="UP000307326"/>
    </source>
</evidence>
<protein>
    <submittedName>
        <fullName evidence="1">Uncharacterized protein</fullName>
    </submittedName>
</protein>
<organism evidence="1 2">
    <name type="scientific">Serratia phage Parlo</name>
    <dbReference type="NCBI Taxonomy" id="2557554"/>
    <lineage>
        <taxon>Viruses</taxon>
        <taxon>Duplodnaviria</taxon>
        <taxon>Heunggongvirae</taxon>
        <taxon>Uroviricota</taxon>
        <taxon>Caudoviricetes</taxon>
        <taxon>Parlovirus</taxon>
        <taxon>Parlovirus parlo</taxon>
    </lineage>
</organism>
<proteinExistence type="predicted"/>
<dbReference type="EMBL" id="MK618715">
    <property type="protein sequence ID" value="QBQ72161.1"/>
    <property type="molecule type" value="Genomic_DNA"/>
</dbReference>
<keyword evidence="2" id="KW-1185">Reference proteome</keyword>
<gene>
    <name evidence="1" type="ORF">CPT_Parlo_012</name>
</gene>
<evidence type="ECO:0000313" key="1">
    <source>
        <dbReference type="EMBL" id="QBQ72161.1"/>
    </source>
</evidence>
<dbReference type="Proteomes" id="UP000307326">
    <property type="component" value="Segment"/>
</dbReference>
<accession>A0A482MFH7</accession>